<name>A0A0A9C5Z8_ARUDO</name>
<proteinExistence type="predicted"/>
<sequence>MLPLRHPSLFPVPHFATYCTHHRRRPPPLVLSPNV</sequence>
<dbReference type="EMBL" id="GBRH01229065">
    <property type="protein sequence ID" value="JAD68830.1"/>
    <property type="molecule type" value="Transcribed_RNA"/>
</dbReference>
<reference evidence="1" key="2">
    <citation type="journal article" date="2015" name="Data Brief">
        <title>Shoot transcriptome of the giant reed, Arundo donax.</title>
        <authorList>
            <person name="Barrero R.A."/>
            <person name="Guerrero F.D."/>
            <person name="Moolhuijzen P."/>
            <person name="Goolsby J.A."/>
            <person name="Tidwell J."/>
            <person name="Bellgard S.E."/>
            <person name="Bellgard M.I."/>
        </authorList>
    </citation>
    <scope>NUCLEOTIDE SEQUENCE</scope>
    <source>
        <tissue evidence="1">Shoot tissue taken approximately 20 cm above the soil surface</tissue>
    </source>
</reference>
<evidence type="ECO:0000313" key="1">
    <source>
        <dbReference type="EMBL" id="JAD68830.1"/>
    </source>
</evidence>
<accession>A0A0A9C5Z8</accession>
<reference evidence="1" key="1">
    <citation type="submission" date="2014-09" db="EMBL/GenBank/DDBJ databases">
        <authorList>
            <person name="Magalhaes I.L.F."/>
            <person name="Oliveira U."/>
            <person name="Santos F.R."/>
            <person name="Vidigal T.H.D.A."/>
            <person name="Brescovit A.D."/>
            <person name="Santos A.J."/>
        </authorList>
    </citation>
    <scope>NUCLEOTIDE SEQUENCE</scope>
    <source>
        <tissue evidence="1">Shoot tissue taken approximately 20 cm above the soil surface</tissue>
    </source>
</reference>
<protein>
    <submittedName>
        <fullName evidence="1">Uncharacterized protein</fullName>
    </submittedName>
</protein>
<dbReference type="AlphaFoldDB" id="A0A0A9C5Z8"/>
<organism evidence="1">
    <name type="scientific">Arundo donax</name>
    <name type="common">Giant reed</name>
    <name type="synonym">Donax arundinaceus</name>
    <dbReference type="NCBI Taxonomy" id="35708"/>
    <lineage>
        <taxon>Eukaryota</taxon>
        <taxon>Viridiplantae</taxon>
        <taxon>Streptophyta</taxon>
        <taxon>Embryophyta</taxon>
        <taxon>Tracheophyta</taxon>
        <taxon>Spermatophyta</taxon>
        <taxon>Magnoliopsida</taxon>
        <taxon>Liliopsida</taxon>
        <taxon>Poales</taxon>
        <taxon>Poaceae</taxon>
        <taxon>PACMAD clade</taxon>
        <taxon>Arundinoideae</taxon>
        <taxon>Arundineae</taxon>
        <taxon>Arundo</taxon>
    </lineage>
</organism>